<keyword evidence="2" id="KW-1185">Reference proteome</keyword>
<accession>A0ABD2MIK3</accession>
<evidence type="ECO:0000313" key="1">
    <source>
        <dbReference type="EMBL" id="KAL3266163.1"/>
    </source>
</evidence>
<sequence length="123" mass="14265">MPSKYEIVHRKGRDHVVPDLLSGFVQVSADSIQQQPSDFNFSKSSDAWYHKIIDKLEKSPENFPTWRVENGILLKYVKCRIPEPSSTSDYWTIVVPKEARISLIQRCHDDTSWCLQDILETSL</sequence>
<comment type="caution">
    <text evidence="1">The sequence shown here is derived from an EMBL/GenBank/DDBJ whole genome shotgun (WGS) entry which is preliminary data.</text>
</comment>
<reference evidence="1 2" key="1">
    <citation type="journal article" date="2021" name="BMC Biol.">
        <title>Horizontally acquired antibacterial genes associated with adaptive radiation of ladybird beetles.</title>
        <authorList>
            <person name="Li H.S."/>
            <person name="Tang X.F."/>
            <person name="Huang Y.H."/>
            <person name="Xu Z.Y."/>
            <person name="Chen M.L."/>
            <person name="Du X.Y."/>
            <person name="Qiu B.Y."/>
            <person name="Chen P.T."/>
            <person name="Zhang W."/>
            <person name="Slipinski A."/>
            <person name="Escalona H.E."/>
            <person name="Waterhouse R.M."/>
            <person name="Zwick A."/>
            <person name="Pang H."/>
        </authorList>
    </citation>
    <scope>NUCLEOTIDE SEQUENCE [LARGE SCALE GENOMIC DNA]</scope>
    <source>
        <strain evidence="1">SYSU2018</strain>
    </source>
</reference>
<protein>
    <submittedName>
        <fullName evidence="1">Uncharacterized protein</fullName>
    </submittedName>
</protein>
<dbReference type="EMBL" id="JABFTP020000001">
    <property type="protein sequence ID" value="KAL3266163.1"/>
    <property type="molecule type" value="Genomic_DNA"/>
</dbReference>
<evidence type="ECO:0000313" key="2">
    <source>
        <dbReference type="Proteomes" id="UP001516400"/>
    </source>
</evidence>
<organism evidence="1 2">
    <name type="scientific">Cryptolaemus montrouzieri</name>
    <dbReference type="NCBI Taxonomy" id="559131"/>
    <lineage>
        <taxon>Eukaryota</taxon>
        <taxon>Metazoa</taxon>
        <taxon>Ecdysozoa</taxon>
        <taxon>Arthropoda</taxon>
        <taxon>Hexapoda</taxon>
        <taxon>Insecta</taxon>
        <taxon>Pterygota</taxon>
        <taxon>Neoptera</taxon>
        <taxon>Endopterygota</taxon>
        <taxon>Coleoptera</taxon>
        <taxon>Polyphaga</taxon>
        <taxon>Cucujiformia</taxon>
        <taxon>Coccinelloidea</taxon>
        <taxon>Coccinellidae</taxon>
        <taxon>Scymninae</taxon>
        <taxon>Scymnini</taxon>
        <taxon>Cryptolaemus</taxon>
    </lineage>
</organism>
<gene>
    <name evidence="1" type="ORF">HHI36_010348</name>
</gene>
<dbReference type="AlphaFoldDB" id="A0ABD2MIK3"/>
<name>A0ABD2MIK3_9CUCU</name>
<proteinExistence type="predicted"/>
<dbReference type="Proteomes" id="UP001516400">
    <property type="component" value="Unassembled WGS sequence"/>
</dbReference>